<evidence type="ECO:0000259" key="1">
    <source>
        <dbReference type="Pfam" id="PF18962"/>
    </source>
</evidence>
<feature type="domain" description="Secretion system C-terminal sorting" evidence="1">
    <location>
        <begin position="372"/>
        <end position="441"/>
    </location>
</feature>
<name>A0AA37WHJ8_9BACT</name>
<dbReference type="NCBIfam" id="TIGR04183">
    <property type="entry name" value="Por_Secre_tail"/>
    <property type="match status" value="1"/>
</dbReference>
<reference evidence="2" key="2">
    <citation type="submission" date="2023-01" db="EMBL/GenBank/DDBJ databases">
        <title>Draft genome sequence of Portibacter lacus strain NBRC 108769.</title>
        <authorList>
            <person name="Sun Q."/>
            <person name="Mori K."/>
        </authorList>
    </citation>
    <scope>NUCLEOTIDE SEQUENCE</scope>
    <source>
        <strain evidence="2">NBRC 108769</strain>
    </source>
</reference>
<gene>
    <name evidence="2" type="ORF">GCM10007940_40700</name>
</gene>
<dbReference type="Proteomes" id="UP001156666">
    <property type="component" value="Unassembled WGS sequence"/>
</dbReference>
<evidence type="ECO:0000313" key="2">
    <source>
        <dbReference type="EMBL" id="GLR19454.1"/>
    </source>
</evidence>
<organism evidence="2 3">
    <name type="scientific">Portibacter lacus</name>
    <dbReference type="NCBI Taxonomy" id="1099794"/>
    <lineage>
        <taxon>Bacteria</taxon>
        <taxon>Pseudomonadati</taxon>
        <taxon>Bacteroidota</taxon>
        <taxon>Saprospiria</taxon>
        <taxon>Saprospirales</taxon>
        <taxon>Haliscomenobacteraceae</taxon>
        <taxon>Portibacter</taxon>
    </lineage>
</organism>
<protein>
    <recommendedName>
        <fullName evidence="1">Secretion system C-terminal sorting domain-containing protein</fullName>
    </recommendedName>
</protein>
<dbReference type="AlphaFoldDB" id="A0AA37WHJ8"/>
<comment type="caution">
    <text evidence="2">The sequence shown here is derived from an EMBL/GenBank/DDBJ whole genome shotgun (WGS) entry which is preliminary data.</text>
</comment>
<dbReference type="InterPro" id="IPR026444">
    <property type="entry name" value="Secre_tail"/>
</dbReference>
<dbReference type="EMBL" id="BSOH01000027">
    <property type="protein sequence ID" value="GLR19454.1"/>
    <property type="molecule type" value="Genomic_DNA"/>
</dbReference>
<evidence type="ECO:0000313" key="3">
    <source>
        <dbReference type="Proteomes" id="UP001156666"/>
    </source>
</evidence>
<proteinExistence type="predicted"/>
<dbReference type="Pfam" id="PF18962">
    <property type="entry name" value="Por_Secre_tail"/>
    <property type="match status" value="1"/>
</dbReference>
<reference evidence="2" key="1">
    <citation type="journal article" date="2014" name="Int. J. Syst. Evol. Microbiol.">
        <title>Complete genome sequence of Corynebacterium casei LMG S-19264T (=DSM 44701T), isolated from a smear-ripened cheese.</title>
        <authorList>
            <consortium name="US DOE Joint Genome Institute (JGI-PGF)"/>
            <person name="Walter F."/>
            <person name="Albersmeier A."/>
            <person name="Kalinowski J."/>
            <person name="Ruckert C."/>
        </authorList>
    </citation>
    <scope>NUCLEOTIDE SEQUENCE</scope>
    <source>
        <strain evidence="2">NBRC 108769</strain>
    </source>
</reference>
<keyword evidence="3" id="KW-1185">Reference proteome</keyword>
<accession>A0AA37WHJ8</accession>
<sequence>MFNFAFSQGNPPCLDPDATVAGECGVSFDLCIDYQALPQSGIVDIDVTSNDILGLFNSCDLELISDNPEYMAEHGVVTKINDNGNCKFRYALTDLNYVGTDTFSYLLNYINPCEPLPTDCNGQGKIWTMTSNYYGPDNAAVIVKAKQGPNLVPVDTVFNLMYGTSFFVDGTHLGPNQTEWAFGFYGNGDLNSPIFEYARVHTSCSVWIFGQDFGIFRPISGCIASKNDKSDCVIYENKEAYQNTGKRAEQVNQFTVDTTDVIVYILPFGNLPIDFTYMWGRAQETNNLIAWEIATVINEEYMFLQYSNDGINWENLTKYRDLKAGNFDFLHENIESATTYYRFKMISTEGGESFSRSINVHNKNMKTKDVDIYPNPTADVIHFASEEKIEYIEIYDLSGRLISLKNIGANSVQLSKSELEVSGGIFIAAVYLENNFKVLRKVTFL</sequence>